<protein>
    <submittedName>
        <fullName evidence="3">Uncharacterized protein</fullName>
    </submittedName>
</protein>
<keyword evidence="2" id="KW-0472">Membrane</keyword>
<reference evidence="3 4" key="1">
    <citation type="submission" date="2017-07" db="EMBL/GenBank/DDBJ databases">
        <title>The Complete Genome of Streptomyces asterosporus-ZSY.</title>
        <authorList>
            <person name="Zhang S."/>
        </authorList>
    </citation>
    <scope>NUCLEOTIDE SEQUENCE [LARGE SCALE GENOMIC DNA]</scope>
    <source>
        <strain evidence="3 4">DSM 41452</strain>
    </source>
</reference>
<dbReference type="Proteomes" id="UP000316215">
    <property type="component" value="Chromosome"/>
</dbReference>
<feature type="transmembrane region" description="Helical" evidence="2">
    <location>
        <begin position="147"/>
        <end position="164"/>
    </location>
</feature>
<dbReference type="KEGG" id="sast:CD934_11610"/>
<evidence type="ECO:0000256" key="1">
    <source>
        <dbReference type="SAM" id="MobiDB-lite"/>
    </source>
</evidence>
<dbReference type="AlphaFoldDB" id="A0A514JPL4"/>
<feature type="transmembrane region" description="Helical" evidence="2">
    <location>
        <begin position="171"/>
        <end position="191"/>
    </location>
</feature>
<name>A0A514JPL4_9ACTN</name>
<organism evidence="3 4">
    <name type="scientific">Streptomyces calvus</name>
    <dbReference type="NCBI Taxonomy" id="67282"/>
    <lineage>
        <taxon>Bacteria</taxon>
        <taxon>Bacillati</taxon>
        <taxon>Actinomycetota</taxon>
        <taxon>Actinomycetes</taxon>
        <taxon>Kitasatosporales</taxon>
        <taxon>Streptomycetaceae</taxon>
        <taxon>Streptomyces</taxon>
    </lineage>
</organism>
<sequence>MSNEHPTPPHQPPAPGPYGPPVPPSAPGPYGPPVPPPGPAAHGGQPHGQAPAAPAPHPPYPAPPPAPQGGTPYAPPHPDPSWPQYQPQPQPPYASPSPYPPQFQAQPPAMPGPVRAAQIVIFATTGLAVLLTVLVAVAAGAEASGRFFATYLMSAVLCVLAFRYPTAGNGVRVTSLVLASVQILFALGATARGVPLGILPLGSAVAVVVLLSQGSAGQWFRRHRTNAVPPPHF</sequence>
<gene>
    <name evidence="3" type="ORF">CD934_11610</name>
</gene>
<accession>A0A514JPL4</accession>
<evidence type="ECO:0000256" key="2">
    <source>
        <dbReference type="SAM" id="Phobius"/>
    </source>
</evidence>
<feature type="compositionally biased region" description="Pro residues" evidence="1">
    <location>
        <begin position="1"/>
        <end position="39"/>
    </location>
</feature>
<feature type="compositionally biased region" description="Low complexity" evidence="1">
    <location>
        <begin position="40"/>
        <end position="52"/>
    </location>
</feature>
<feature type="transmembrane region" description="Helical" evidence="2">
    <location>
        <begin position="197"/>
        <end position="216"/>
    </location>
</feature>
<feature type="region of interest" description="Disordered" evidence="1">
    <location>
        <begin position="1"/>
        <end position="110"/>
    </location>
</feature>
<dbReference type="RefSeq" id="WP_142231964.1">
    <property type="nucleotide sequence ID" value="NZ_CP022310.1"/>
</dbReference>
<feature type="transmembrane region" description="Helical" evidence="2">
    <location>
        <begin position="119"/>
        <end position="141"/>
    </location>
</feature>
<keyword evidence="4" id="KW-1185">Reference proteome</keyword>
<proteinExistence type="predicted"/>
<keyword evidence="2" id="KW-0812">Transmembrane</keyword>
<feature type="compositionally biased region" description="Pro residues" evidence="1">
    <location>
        <begin position="53"/>
        <end position="101"/>
    </location>
</feature>
<keyword evidence="2" id="KW-1133">Transmembrane helix</keyword>
<evidence type="ECO:0000313" key="4">
    <source>
        <dbReference type="Proteomes" id="UP000316215"/>
    </source>
</evidence>
<evidence type="ECO:0000313" key="3">
    <source>
        <dbReference type="EMBL" id="QDI69276.1"/>
    </source>
</evidence>
<dbReference type="EMBL" id="CP022310">
    <property type="protein sequence ID" value="QDI69276.1"/>
    <property type="molecule type" value="Genomic_DNA"/>
</dbReference>